<dbReference type="PANTHER" id="PTHR43677">
    <property type="entry name" value="SHORT-CHAIN DEHYDROGENASE/REDUCTASE"/>
    <property type="match status" value="1"/>
</dbReference>
<dbReference type="RefSeq" id="XP_009035716.1">
    <property type="nucleotide sequence ID" value="XM_009037468.1"/>
</dbReference>
<evidence type="ECO:0000313" key="3">
    <source>
        <dbReference type="EMBL" id="EGB09669.1"/>
    </source>
</evidence>
<reference evidence="3 4" key="1">
    <citation type="journal article" date="2011" name="Proc. Natl. Acad. Sci. U.S.A.">
        <title>Niche of harmful alga Aureococcus anophagefferens revealed through ecogenomics.</title>
        <authorList>
            <person name="Gobler C.J."/>
            <person name="Berry D.L."/>
            <person name="Dyhrman S.T."/>
            <person name="Wilhelm S.W."/>
            <person name="Salamov A."/>
            <person name="Lobanov A.V."/>
            <person name="Zhang Y."/>
            <person name="Collier J.L."/>
            <person name="Wurch L.L."/>
            <person name="Kustka A.B."/>
            <person name="Dill B.D."/>
            <person name="Shah M."/>
            <person name="VerBerkmoes N.C."/>
            <person name="Kuo A."/>
            <person name="Terry A."/>
            <person name="Pangilinan J."/>
            <person name="Lindquist E.A."/>
            <person name="Lucas S."/>
            <person name="Paulsen I.T."/>
            <person name="Hattenrath-Lehmann T.K."/>
            <person name="Talmage S.C."/>
            <person name="Walker E.A."/>
            <person name="Koch F."/>
            <person name="Burson A.M."/>
            <person name="Marcoval M.A."/>
            <person name="Tang Y.Z."/>
            <person name="Lecleir G.R."/>
            <person name="Coyne K.J."/>
            <person name="Berg G.M."/>
            <person name="Bertrand E.M."/>
            <person name="Saito M.A."/>
            <person name="Gladyshev V.N."/>
            <person name="Grigoriev I.V."/>
        </authorList>
    </citation>
    <scope>NUCLEOTIDE SEQUENCE [LARGE SCALE GENOMIC DNA]</scope>
    <source>
        <strain evidence="4">CCMP 1984</strain>
    </source>
</reference>
<dbReference type="InterPro" id="IPR051397">
    <property type="entry name" value="Zn-ADH-like_protein"/>
</dbReference>
<name>F0Y669_AURAN</name>
<dbReference type="Pfam" id="PF08240">
    <property type="entry name" value="ADH_N"/>
    <property type="match status" value="1"/>
</dbReference>
<protein>
    <recommendedName>
        <fullName evidence="2">Enoyl reductase (ER) domain-containing protein</fullName>
    </recommendedName>
</protein>
<feature type="domain" description="Enoyl reductase (ER)" evidence="2">
    <location>
        <begin position="41"/>
        <end position="365"/>
    </location>
</feature>
<dbReference type="PROSITE" id="PS01162">
    <property type="entry name" value="QOR_ZETA_CRYSTAL"/>
    <property type="match status" value="1"/>
</dbReference>
<dbReference type="InterPro" id="IPR011032">
    <property type="entry name" value="GroES-like_sf"/>
</dbReference>
<dbReference type="InterPro" id="IPR002364">
    <property type="entry name" value="Quin_OxRdtase/zeta-crystal_CS"/>
</dbReference>
<dbReference type="eggNOG" id="KOG1196">
    <property type="taxonomic scope" value="Eukaryota"/>
</dbReference>
<dbReference type="InterPro" id="IPR013154">
    <property type="entry name" value="ADH-like_N"/>
</dbReference>
<gene>
    <name evidence="3" type="ORF">AURANDRAFT_60024</name>
</gene>
<dbReference type="SUPFAM" id="SSF51735">
    <property type="entry name" value="NAD(P)-binding Rossmann-fold domains"/>
    <property type="match status" value="1"/>
</dbReference>
<keyword evidence="4" id="KW-1185">Reference proteome</keyword>
<dbReference type="InterPro" id="IPR036291">
    <property type="entry name" value="NAD(P)-bd_dom_sf"/>
</dbReference>
<dbReference type="GO" id="GO:0008270">
    <property type="term" value="F:zinc ion binding"/>
    <property type="evidence" value="ECO:0007669"/>
    <property type="project" value="InterPro"/>
</dbReference>
<evidence type="ECO:0000259" key="2">
    <source>
        <dbReference type="SMART" id="SM00829"/>
    </source>
</evidence>
<evidence type="ECO:0000256" key="1">
    <source>
        <dbReference type="SAM" id="SignalP"/>
    </source>
</evidence>
<dbReference type="InterPro" id="IPR013149">
    <property type="entry name" value="ADH-like_C"/>
</dbReference>
<dbReference type="OMA" id="ISEYPHN"/>
<dbReference type="Gene3D" id="3.90.180.10">
    <property type="entry name" value="Medium-chain alcohol dehydrogenases, catalytic domain"/>
    <property type="match status" value="1"/>
</dbReference>
<feature type="signal peptide" evidence="1">
    <location>
        <begin position="1"/>
        <end position="18"/>
    </location>
</feature>
<dbReference type="GO" id="GO:0016491">
    <property type="term" value="F:oxidoreductase activity"/>
    <property type="evidence" value="ECO:0007669"/>
    <property type="project" value="InterPro"/>
</dbReference>
<dbReference type="InParanoid" id="F0Y669"/>
<dbReference type="SMART" id="SM00829">
    <property type="entry name" value="PKS_ER"/>
    <property type="match status" value="1"/>
</dbReference>
<accession>F0Y669</accession>
<dbReference type="OrthoDB" id="9992527at2759"/>
<dbReference type="SUPFAM" id="SSF50129">
    <property type="entry name" value="GroES-like"/>
    <property type="match status" value="1"/>
</dbReference>
<dbReference type="AlphaFoldDB" id="F0Y669"/>
<proteinExistence type="predicted"/>
<keyword evidence="1" id="KW-0732">Signal</keyword>
<evidence type="ECO:0000313" key="4">
    <source>
        <dbReference type="Proteomes" id="UP000002729"/>
    </source>
</evidence>
<dbReference type="Pfam" id="PF00107">
    <property type="entry name" value="ADH_zinc_N"/>
    <property type="match status" value="1"/>
</dbReference>
<dbReference type="PANTHER" id="PTHR43677:SF3">
    <property type="entry name" value="PROSTAGLANDIN REDUCTASE 3"/>
    <property type="match status" value="1"/>
</dbReference>
<sequence>MWAHRAALLSLVAAKPSALELRPVPTSYNALVAGATGSSFGEVAKVVNVETPELAADEVLVQVCYAGVNGGCETFRARGDHMFAGNKEAADFALGAEGVGLVAAVGADVRDVAVGDSVCFVNAAFAEYSTSKASMLWRIPEATPEYVGLRISALTACAMLEETGKIKAGDTVLVTAAAGGAGHYAVQIAKQNGATVVGTCSSEQKARILKALGCDFVVNYKERECAEAFAEICPEGFDVVLEGVGGKMLQASLGALGPKGKLLQIGYISEYPHNPEAAAETAAHGLDTSNLFWKKETIARGDQTIIGNAWPDFSAIVGCKDRVLSLFHDGELRSLVDERPFEGLDAVPAAIDHMLSGTTVGKVVVKI</sequence>
<dbReference type="Proteomes" id="UP000002729">
    <property type="component" value="Unassembled WGS sequence"/>
</dbReference>
<dbReference type="GeneID" id="20222911"/>
<dbReference type="Gene3D" id="3.40.50.720">
    <property type="entry name" value="NAD(P)-binding Rossmann-like Domain"/>
    <property type="match status" value="1"/>
</dbReference>
<dbReference type="InterPro" id="IPR020843">
    <property type="entry name" value="ER"/>
</dbReference>
<dbReference type="KEGG" id="aaf:AURANDRAFT_60024"/>
<organism evidence="4">
    <name type="scientific">Aureococcus anophagefferens</name>
    <name type="common">Harmful bloom alga</name>
    <dbReference type="NCBI Taxonomy" id="44056"/>
    <lineage>
        <taxon>Eukaryota</taxon>
        <taxon>Sar</taxon>
        <taxon>Stramenopiles</taxon>
        <taxon>Ochrophyta</taxon>
        <taxon>Pelagophyceae</taxon>
        <taxon>Pelagomonadales</taxon>
        <taxon>Pelagomonadaceae</taxon>
        <taxon>Aureococcus</taxon>
    </lineage>
</organism>
<dbReference type="GO" id="GO:0005739">
    <property type="term" value="C:mitochondrion"/>
    <property type="evidence" value="ECO:0007669"/>
    <property type="project" value="TreeGrafter"/>
</dbReference>
<feature type="chain" id="PRO_5003264405" description="Enoyl reductase (ER) domain-containing protein" evidence="1">
    <location>
        <begin position="19"/>
        <end position="367"/>
    </location>
</feature>
<dbReference type="EMBL" id="GL833125">
    <property type="protein sequence ID" value="EGB09669.1"/>
    <property type="molecule type" value="Genomic_DNA"/>
</dbReference>